<evidence type="ECO:0000313" key="1">
    <source>
        <dbReference type="EMBL" id="CEK57456.1"/>
    </source>
</evidence>
<sequence length="63" mass="7213">MNYTIQHPESHFTELQTSFIIAVAVWTMQFVNPDPNICSMITSSKRSMAYPTSKTLNMKVESE</sequence>
<reference evidence="1" key="1">
    <citation type="submission" date="2014-12" db="EMBL/GenBank/DDBJ databases">
        <title>Insight into the proteome of Arion vulgaris.</title>
        <authorList>
            <person name="Aradska J."/>
            <person name="Bulat T."/>
            <person name="Smidak R."/>
            <person name="Sarate P."/>
            <person name="Gangsoo J."/>
            <person name="Sialana F."/>
            <person name="Bilban M."/>
            <person name="Lubec G."/>
        </authorList>
    </citation>
    <scope>NUCLEOTIDE SEQUENCE</scope>
    <source>
        <tissue evidence="1">Skin</tissue>
    </source>
</reference>
<proteinExistence type="predicted"/>
<dbReference type="EMBL" id="HACG01010591">
    <property type="protein sequence ID" value="CEK57456.1"/>
    <property type="molecule type" value="Transcribed_RNA"/>
</dbReference>
<protein>
    <submittedName>
        <fullName evidence="1">Uncharacterized protein</fullName>
    </submittedName>
</protein>
<dbReference type="AlphaFoldDB" id="A0A0B6YNX4"/>
<organism evidence="1">
    <name type="scientific">Arion vulgaris</name>
    <dbReference type="NCBI Taxonomy" id="1028688"/>
    <lineage>
        <taxon>Eukaryota</taxon>
        <taxon>Metazoa</taxon>
        <taxon>Spiralia</taxon>
        <taxon>Lophotrochozoa</taxon>
        <taxon>Mollusca</taxon>
        <taxon>Gastropoda</taxon>
        <taxon>Heterobranchia</taxon>
        <taxon>Euthyneura</taxon>
        <taxon>Panpulmonata</taxon>
        <taxon>Eupulmonata</taxon>
        <taxon>Stylommatophora</taxon>
        <taxon>Helicina</taxon>
        <taxon>Arionoidea</taxon>
        <taxon>Arionidae</taxon>
        <taxon>Arion</taxon>
    </lineage>
</organism>
<accession>A0A0B6YNX4</accession>
<name>A0A0B6YNX4_9EUPU</name>
<gene>
    <name evidence="1" type="primary">ORF30213</name>
</gene>